<dbReference type="PANTHER" id="PTHR12558:SF13">
    <property type="entry name" value="CELL DIVISION CYCLE PROTEIN 27 HOMOLOG"/>
    <property type="match status" value="1"/>
</dbReference>
<dbReference type="Pfam" id="PF13432">
    <property type="entry name" value="TPR_16"/>
    <property type="match status" value="1"/>
</dbReference>
<dbReference type="RefSeq" id="WP_181905274.1">
    <property type="nucleotide sequence ID" value="NZ_QRDW01000003.1"/>
</dbReference>
<accession>A0A3D9HP59</accession>
<evidence type="ECO:0000256" key="2">
    <source>
        <dbReference type="SAM" id="SignalP"/>
    </source>
</evidence>
<feature type="repeat" description="TPR" evidence="1">
    <location>
        <begin position="414"/>
        <end position="447"/>
    </location>
</feature>
<keyword evidence="2" id="KW-0732">Signal</keyword>
<dbReference type="SMART" id="SM00028">
    <property type="entry name" value="TPR"/>
    <property type="match status" value="4"/>
</dbReference>
<dbReference type="EMBL" id="QRDW01000003">
    <property type="protein sequence ID" value="RED51267.1"/>
    <property type="molecule type" value="Genomic_DNA"/>
</dbReference>
<dbReference type="Proteomes" id="UP000256845">
    <property type="component" value="Unassembled WGS sequence"/>
</dbReference>
<keyword evidence="4" id="KW-1185">Reference proteome</keyword>
<dbReference type="InterPro" id="IPR019734">
    <property type="entry name" value="TPR_rpt"/>
</dbReference>
<gene>
    <name evidence="3" type="ORF">DFP90_10367</name>
</gene>
<evidence type="ECO:0000256" key="1">
    <source>
        <dbReference type="PROSITE-ProRule" id="PRU00339"/>
    </source>
</evidence>
<feature type="repeat" description="TPR" evidence="1">
    <location>
        <begin position="482"/>
        <end position="515"/>
    </location>
</feature>
<protein>
    <submittedName>
        <fullName evidence="3">Pentatricopeptide repeat protein</fullName>
    </submittedName>
</protein>
<reference evidence="3 4" key="1">
    <citation type="submission" date="2018-07" db="EMBL/GenBank/DDBJ databases">
        <title>Genomic Encyclopedia of Type Strains, Phase III (KMG-III): the genomes of soil and plant-associated and newly described type strains.</title>
        <authorList>
            <person name="Whitman W."/>
        </authorList>
    </citation>
    <scope>NUCLEOTIDE SEQUENCE [LARGE SCALE GENOMIC DNA]</scope>
    <source>
        <strain evidence="3 4">CECT 8488</strain>
    </source>
</reference>
<proteinExistence type="predicted"/>
<dbReference type="Pfam" id="PF14559">
    <property type="entry name" value="TPR_19"/>
    <property type="match status" value="1"/>
</dbReference>
<dbReference type="AlphaFoldDB" id="A0A3D9HP59"/>
<dbReference type="PROSITE" id="PS50005">
    <property type="entry name" value="TPR"/>
    <property type="match status" value="2"/>
</dbReference>
<keyword evidence="1" id="KW-0802">TPR repeat</keyword>
<sequence length="570" mass="64074">MPVTVFSNRPRFRTLMRSLLTAGLLSGCLAVSGNGLSAEPELADNPYGNYLSGLHALRSSDYATASVYLDAALRESPDNAQISLLAFQSNWRAGNLDRARELAAILVAETGRTTGLAPLFLGLEALKEGEYALADQLLTKAQRDPLSHVILPMANAWLMAVQDKREESFEALSRLRSVAKPIADIMEGKLHEYYGDWAAAEKAYLGGATDPMTLYSGTQRALVRTYLRQDRFDEARSLLSDMLARNPNAVELEDDMARLMRDKNLEPLTETPLQAVAEGTLLIAQGHNDWAVKMDLARLAVSLDPTQVNGILTVGQLLDNSGHYAQAIAMYERVPETDYRQWQSRIQTALSRFNMGEKIDAIDDLEEMALERPGQLGPLDALSRIHHSEAKYDLMLSALDRLVDRLKTDQPGHWNYYHRRGIALSSLDRWNDAEQDFLHALKLSPDQPDVLNYLGYSWVDQNINLDKALGMLHRAVELRRTGYIIDSLGWAYYRLGRYEDAVEELERAVFQEPMEPVINDHLGDAYWKVGRYREARFQWERVLGLDLEGNEEVSADEVARKLEYGLSNGG</sequence>
<feature type="signal peptide" evidence="2">
    <location>
        <begin position="1"/>
        <end position="37"/>
    </location>
</feature>
<dbReference type="Gene3D" id="1.25.40.10">
    <property type="entry name" value="Tetratricopeptide repeat domain"/>
    <property type="match status" value="2"/>
</dbReference>
<evidence type="ECO:0000313" key="4">
    <source>
        <dbReference type="Proteomes" id="UP000256845"/>
    </source>
</evidence>
<dbReference type="InterPro" id="IPR011990">
    <property type="entry name" value="TPR-like_helical_dom_sf"/>
</dbReference>
<name>A0A3D9HP59_9PROT</name>
<comment type="caution">
    <text evidence="3">The sequence shown here is derived from an EMBL/GenBank/DDBJ whole genome shotgun (WGS) entry which is preliminary data.</text>
</comment>
<evidence type="ECO:0000313" key="3">
    <source>
        <dbReference type="EMBL" id="RED51267.1"/>
    </source>
</evidence>
<feature type="chain" id="PRO_5017823148" evidence="2">
    <location>
        <begin position="38"/>
        <end position="570"/>
    </location>
</feature>
<dbReference type="SUPFAM" id="SSF48452">
    <property type="entry name" value="TPR-like"/>
    <property type="match status" value="2"/>
</dbReference>
<dbReference type="PANTHER" id="PTHR12558">
    <property type="entry name" value="CELL DIVISION CYCLE 16,23,27"/>
    <property type="match status" value="1"/>
</dbReference>
<organism evidence="3 4">
    <name type="scientific">Aestuariispira insulae</name>
    <dbReference type="NCBI Taxonomy" id="1461337"/>
    <lineage>
        <taxon>Bacteria</taxon>
        <taxon>Pseudomonadati</taxon>
        <taxon>Pseudomonadota</taxon>
        <taxon>Alphaproteobacteria</taxon>
        <taxon>Rhodospirillales</taxon>
        <taxon>Kiloniellaceae</taxon>
        <taxon>Aestuariispira</taxon>
    </lineage>
</organism>